<evidence type="ECO:0000256" key="2">
    <source>
        <dbReference type="ARBA" id="ARBA00022679"/>
    </source>
</evidence>
<accession>A0ABY6UMM7</accession>
<keyword evidence="2" id="KW-0808">Transferase</keyword>
<dbReference type="Gene3D" id="3.10.490.10">
    <property type="entry name" value="Gamma-glutamyl cyclotransferase-like"/>
    <property type="match status" value="1"/>
</dbReference>
<comment type="similarity">
    <text evidence="1">Belongs to the gamma-glutamylcyclotransferase family.</text>
</comment>
<gene>
    <name evidence="6" type="ORF">CLO192961_LOCUS299328</name>
</gene>
<keyword evidence="7" id="KW-1185">Reference proteome</keyword>
<dbReference type="PANTHER" id="PTHR31544">
    <property type="entry name" value="AIG2-LIKE PROTEIN D"/>
    <property type="match status" value="1"/>
</dbReference>
<feature type="chain" id="PRO_5047469871" description="Putative gamma-glutamylcyclotransferase" evidence="4">
    <location>
        <begin position="27"/>
        <end position="281"/>
    </location>
</feature>
<organism evidence="6 7">
    <name type="scientific">Bionectria ochroleuca</name>
    <name type="common">Gliocladium roseum</name>
    <dbReference type="NCBI Taxonomy" id="29856"/>
    <lineage>
        <taxon>Eukaryota</taxon>
        <taxon>Fungi</taxon>
        <taxon>Dikarya</taxon>
        <taxon>Ascomycota</taxon>
        <taxon>Pezizomycotina</taxon>
        <taxon>Sordariomycetes</taxon>
        <taxon>Hypocreomycetidae</taxon>
        <taxon>Hypocreales</taxon>
        <taxon>Bionectriaceae</taxon>
        <taxon>Clonostachys</taxon>
    </lineage>
</organism>
<dbReference type="Pfam" id="PF06094">
    <property type="entry name" value="GGACT"/>
    <property type="match status" value="1"/>
</dbReference>
<sequence>MSTQKPDPIPLFVYGSLCAVPLLAWALTGDSSNTSAVEYLIRPARVYGFSRYALSGRDYPAAVDSQESNSTIDGYLINFETRSQRRKLDDFEGETYIASPVQAHILSVAGGRPTGEVVDGEIYLWQGPRDDLLLEGWDLKKFIQERLQDWLDLFEGIELVGEDDEDGVAQGAIRARHDYVMGRWHRKDNEGQTGMHWKKKKLAENNFWEPAPHPFVWIGTRKFGNSGLRMSPGGETKPLDNLPPRESSKVYKYPMVWLNPVTGKRNFMVLPDVVARLYKKK</sequence>
<dbReference type="InterPro" id="IPR045038">
    <property type="entry name" value="AIG2-like"/>
</dbReference>
<evidence type="ECO:0000313" key="6">
    <source>
        <dbReference type="EMBL" id="VUC31084.1"/>
    </source>
</evidence>
<keyword evidence="4" id="KW-0732">Signal</keyword>
<protein>
    <recommendedName>
        <fullName evidence="3">Putative gamma-glutamylcyclotransferase</fullName>
    </recommendedName>
</protein>
<comment type="caution">
    <text evidence="6">The sequence shown here is derived from an EMBL/GenBank/DDBJ whole genome shotgun (WGS) entry which is preliminary data.</text>
</comment>
<dbReference type="PANTHER" id="PTHR31544:SF2">
    <property type="entry name" value="AIG2-LIKE PROTEIN D"/>
    <property type="match status" value="1"/>
</dbReference>
<evidence type="ECO:0000256" key="3">
    <source>
        <dbReference type="ARBA" id="ARBA00030602"/>
    </source>
</evidence>
<proteinExistence type="inferred from homology"/>
<dbReference type="CDD" id="cd06661">
    <property type="entry name" value="GGCT_like"/>
    <property type="match status" value="1"/>
</dbReference>
<dbReference type="InterPro" id="IPR009288">
    <property type="entry name" value="AIG2-like_dom"/>
</dbReference>
<evidence type="ECO:0000259" key="5">
    <source>
        <dbReference type="Pfam" id="PF06094"/>
    </source>
</evidence>
<dbReference type="InterPro" id="IPR036568">
    <property type="entry name" value="GGCT-like_sf"/>
</dbReference>
<feature type="signal peptide" evidence="4">
    <location>
        <begin position="1"/>
        <end position="26"/>
    </location>
</feature>
<evidence type="ECO:0000256" key="1">
    <source>
        <dbReference type="ARBA" id="ARBA00008861"/>
    </source>
</evidence>
<dbReference type="Proteomes" id="UP000766486">
    <property type="component" value="Unassembled WGS sequence"/>
</dbReference>
<evidence type="ECO:0000313" key="7">
    <source>
        <dbReference type="Proteomes" id="UP000766486"/>
    </source>
</evidence>
<dbReference type="EMBL" id="CABFNS010000829">
    <property type="protein sequence ID" value="VUC31084.1"/>
    <property type="molecule type" value="Genomic_DNA"/>
</dbReference>
<feature type="domain" description="Gamma-glutamylcyclotransferase AIG2-like" evidence="5">
    <location>
        <begin position="11"/>
        <end position="128"/>
    </location>
</feature>
<dbReference type="SUPFAM" id="SSF110857">
    <property type="entry name" value="Gamma-glutamyl cyclotransferase-like"/>
    <property type="match status" value="1"/>
</dbReference>
<evidence type="ECO:0000256" key="4">
    <source>
        <dbReference type="SAM" id="SignalP"/>
    </source>
</evidence>
<dbReference type="InterPro" id="IPR013024">
    <property type="entry name" value="GGCT-like"/>
</dbReference>
<reference evidence="6 7" key="1">
    <citation type="submission" date="2019-06" db="EMBL/GenBank/DDBJ databases">
        <authorList>
            <person name="Broberg M."/>
        </authorList>
    </citation>
    <scope>NUCLEOTIDE SEQUENCE [LARGE SCALE GENOMIC DNA]</scope>
</reference>
<name>A0ABY6UMM7_BIOOC</name>